<evidence type="ECO:0000256" key="4">
    <source>
        <dbReference type="ARBA" id="ARBA00022692"/>
    </source>
</evidence>
<keyword evidence="2 7" id="KW-0813">Transport</keyword>
<feature type="transmembrane region" description="Helical" evidence="7">
    <location>
        <begin position="26"/>
        <end position="47"/>
    </location>
</feature>
<keyword evidence="10" id="KW-1185">Reference proteome</keyword>
<comment type="subcellular location">
    <subcellularLocation>
        <location evidence="1 7">Cell membrane</location>
        <topology evidence="1 7">Multi-pass membrane protein</topology>
    </subcellularLocation>
</comment>
<dbReference type="Proteomes" id="UP001185737">
    <property type="component" value="Unassembled WGS sequence"/>
</dbReference>
<dbReference type="PANTHER" id="PTHR43386:SF25">
    <property type="entry name" value="PEPTIDE ABC TRANSPORTER PERMEASE PROTEIN"/>
    <property type="match status" value="1"/>
</dbReference>
<dbReference type="PANTHER" id="PTHR43386">
    <property type="entry name" value="OLIGOPEPTIDE TRANSPORT SYSTEM PERMEASE PROTEIN APPC"/>
    <property type="match status" value="1"/>
</dbReference>
<keyword evidence="4 7" id="KW-0812">Transmembrane</keyword>
<dbReference type="SUPFAM" id="SSF161098">
    <property type="entry name" value="MetI-like"/>
    <property type="match status" value="1"/>
</dbReference>
<gene>
    <name evidence="9" type="ORF">R3Q59_39850</name>
</gene>
<dbReference type="InterPro" id="IPR050366">
    <property type="entry name" value="BP-dependent_transpt_permease"/>
</dbReference>
<feature type="transmembrane region" description="Helical" evidence="7">
    <location>
        <begin position="133"/>
        <end position="158"/>
    </location>
</feature>
<comment type="similarity">
    <text evidence="7">Belongs to the binding-protein-dependent transport system permease family.</text>
</comment>
<organism evidence="9 10">
    <name type="scientific">Rhodococcus jostii</name>
    <dbReference type="NCBI Taxonomy" id="132919"/>
    <lineage>
        <taxon>Bacteria</taxon>
        <taxon>Bacillati</taxon>
        <taxon>Actinomycetota</taxon>
        <taxon>Actinomycetes</taxon>
        <taxon>Mycobacteriales</taxon>
        <taxon>Nocardiaceae</taxon>
        <taxon>Rhodococcus</taxon>
    </lineage>
</organism>
<evidence type="ECO:0000256" key="3">
    <source>
        <dbReference type="ARBA" id="ARBA00022475"/>
    </source>
</evidence>
<evidence type="ECO:0000256" key="6">
    <source>
        <dbReference type="ARBA" id="ARBA00023136"/>
    </source>
</evidence>
<evidence type="ECO:0000259" key="8">
    <source>
        <dbReference type="PROSITE" id="PS50928"/>
    </source>
</evidence>
<feature type="transmembrane region" description="Helical" evidence="7">
    <location>
        <begin position="178"/>
        <end position="198"/>
    </location>
</feature>
<keyword evidence="3" id="KW-1003">Cell membrane</keyword>
<sequence>MTTPTALPHPTPAASPAGVRDTAPTLAALVLAVFLAAALWPTLLTAADPATTDYTATLQAPSTAHLLGTDQLGRDLYSRLIHGTRPSLLIGLGSTAVGVLLGSVIGLLAGIGPRIIDTILMRLTDIGLAFPEILLALLVLAVLGPGTVNVLLAIGIGSAPGYARLIRAQAHTIHASNYVRSAVGFGIAPVVILARHVLPNAFGPVLVLATISAGTNIIIAAGLSFLGFGARPPDPEWGLALAEGRNFVQHAWWMALFPGIAITLVVIAVTVVGKTLEARGAGRR</sequence>
<feature type="domain" description="ABC transmembrane type-1" evidence="8">
    <location>
        <begin position="84"/>
        <end position="273"/>
    </location>
</feature>
<keyword evidence="6 7" id="KW-0472">Membrane</keyword>
<protein>
    <submittedName>
        <fullName evidence="9">ABC transporter permease</fullName>
    </submittedName>
</protein>
<reference evidence="9 10" key="1">
    <citation type="submission" date="2023-10" db="EMBL/GenBank/DDBJ databases">
        <title>Development of a sustainable strategy for remediation of hydrocarbon-contaminated territories based on the waste exchange concept.</title>
        <authorList>
            <person name="Krivoruchko A."/>
        </authorList>
    </citation>
    <scope>NUCLEOTIDE SEQUENCE [LARGE SCALE GENOMIC DNA]</scope>
    <source>
        <strain evidence="9 10">IEGM 60</strain>
    </source>
</reference>
<comment type="caution">
    <text evidence="9">The sequence shown here is derived from an EMBL/GenBank/DDBJ whole genome shotgun (WGS) entry which is preliminary data.</text>
</comment>
<feature type="transmembrane region" description="Helical" evidence="7">
    <location>
        <begin position="205"/>
        <end position="230"/>
    </location>
</feature>
<dbReference type="CDD" id="cd06261">
    <property type="entry name" value="TM_PBP2"/>
    <property type="match status" value="1"/>
</dbReference>
<keyword evidence="5 7" id="KW-1133">Transmembrane helix</keyword>
<dbReference type="InterPro" id="IPR035906">
    <property type="entry name" value="MetI-like_sf"/>
</dbReference>
<evidence type="ECO:0000256" key="5">
    <source>
        <dbReference type="ARBA" id="ARBA00022989"/>
    </source>
</evidence>
<evidence type="ECO:0000256" key="1">
    <source>
        <dbReference type="ARBA" id="ARBA00004651"/>
    </source>
</evidence>
<dbReference type="RefSeq" id="WP_317571628.1">
    <property type="nucleotide sequence ID" value="NZ_JAWLKA010000042.1"/>
</dbReference>
<evidence type="ECO:0000313" key="9">
    <source>
        <dbReference type="EMBL" id="MDV6286633.1"/>
    </source>
</evidence>
<feature type="transmembrane region" description="Helical" evidence="7">
    <location>
        <begin position="250"/>
        <end position="273"/>
    </location>
</feature>
<dbReference type="InterPro" id="IPR000515">
    <property type="entry name" value="MetI-like"/>
</dbReference>
<dbReference type="EMBL" id="JAWLKA010000042">
    <property type="protein sequence ID" value="MDV6286633.1"/>
    <property type="molecule type" value="Genomic_DNA"/>
</dbReference>
<dbReference type="PROSITE" id="PS50928">
    <property type="entry name" value="ABC_TM1"/>
    <property type="match status" value="1"/>
</dbReference>
<evidence type="ECO:0000313" key="10">
    <source>
        <dbReference type="Proteomes" id="UP001185737"/>
    </source>
</evidence>
<name>A0ABU4CSS0_RHOJO</name>
<dbReference type="Gene3D" id="1.10.3720.10">
    <property type="entry name" value="MetI-like"/>
    <property type="match status" value="1"/>
</dbReference>
<evidence type="ECO:0000256" key="2">
    <source>
        <dbReference type="ARBA" id="ARBA00022448"/>
    </source>
</evidence>
<evidence type="ECO:0000256" key="7">
    <source>
        <dbReference type="RuleBase" id="RU363032"/>
    </source>
</evidence>
<feature type="transmembrane region" description="Helical" evidence="7">
    <location>
        <begin position="88"/>
        <end position="112"/>
    </location>
</feature>
<dbReference type="Pfam" id="PF00528">
    <property type="entry name" value="BPD_transp_1"/>
    <property type="match status" value="1"/>
</dbReference>
<accession>A0ABU4CSS0</accession>
<proteinExistence type="inferred from homology"/>